<dbReference type="AlphaFoldDB" id="A0AAE0A3M8"/>
<evidence type="ECO:0000256" key="3">
    <source>
        <dbReference type="ARBA" id="ARBA00022821"/>
    </source>
</evidence>
<sequence length="929" mass="106570">MAELALSAVSAVSAALDLVGEVLSFLNRKANRQKDVRGDVQKIIHGLSTVQAYLKHMDGKESDDILKERVSQVRDLAYDIEDVLDEFRVHVPIKFHRHRISKYAEEVIHYFKHWNALREMSSEVQRINTRMEYDIKELGGLIRFNSLEEGSSSGARVELCHVTPKEDDMVGFEGHKETLINHLVGDSRSAGLKHIWVVGIGGSGKTILVKNVYESKKVLKKYDCHAWIHVSRSCKINEVLRSMLKQLCKVRKQSDLLELDEGEVRDKLRKDLQWRRYLLVLDDVWGEDDLKSIVHALPQGSGGSKIIVTSPNHNLAKSCVGPSDYILEIKGLDWKKACELFCKKAFPSNGGRCPRELEEWSQKIVKKCEGLPLAIAAVGSLLSKKSQIPVEWKKLYDSLGSEIDSDSSLAIISRILLPSYKDLSINLKNCFLYFSIFPEDYSIARERLIRLWIAEGFIKERGGKTLEDVAEDYLNELIGRNLVVVSKWDFDGRVSICRVQNLIKEFIILKSKEENFVKVLAESDSSSSTKYKIRRLSIHHSKTRWSDNMSGLRCVRSLFIFEWDDSLRSGIRTVLLDNLKLVRSLDLEGAPLTEFPEEIVELTLLRYLSLRGTQVAKVPKSIKKLAYLETLDLKHTCVTKLPFEIYALKLLRHLLVYRYNFKNYVAFDSVQGVEVPAGVAGLSALQKLSLINATKHKKLLEELKVLVELRKLGLIGLKREDGTALCASIKEMRKLSTLDVRSSHKEEYIELDNMNDNHPINLQRLYLKGRLHKIPGWISTLHSLVRIGLKWSRLETSPLEALQVLPNLMELEMVDAYTGETLEFKAETFKELKFLHLEQIDRLNTVIVEAKAMPKLEKLSICKCEKMEMLPLYISNLTKLQELLVYDMHNNFINRLQKNSDFRYMIEHIPIIHSFTLENNQDWTLQNFS</sequence>
<dbReference type="Gene3D" id="3.80.10.10">
    <property type="entry name" value="Ribonuclease Inhibitor"/>
    <property type="match status" value="1"/>
</dbReference>
<feature type="domain" description="Disease resistance protein winged helix" evidence="6">
    <location>
        <begin position="436"/>
        <end position="507"/>
    </location>
</feature>
<keyword evidence="3" id="KW-0611">Plant defense</keyword>
<dbReference type="Gene3D" id="1.20.5.4130">
    <property type="match status" value="1"/>
</dbReference>
<dbReference type="InterPro" id="IPR027417">
    <property type="entry name" value="P-loop_NTPase"/>
</dbReference>
<feature type="domain" description="Disease resistance R13L4/SHOC-2-like LRR" evidence="7">
    <location>
        <begin position="555"/>
        <end position="885"/>
    </location>
</feature>
<dbReference type="InterPro" id="IPR041118">
    <property type="entry name" value="Rx_N"/>
</dbReference>
<gene>
    <name evidence="8" type="ORF">Dsin_023590</name>
</gene>
<dbReference type="InterPro" id="IPR032675">
    <property type="entry name" value="LRR_dom_sf"/>
</dbReference>
<keyword evidence="2" id="KW-0547">Nucleotide-binding</keyword>
<dbReference type="SUPFAM" id="SSF52540">
    <property type="entry name" value="P-loop containing nucleoside triphosphate hydrolases"/>
    <property type="match status" value="1"/>
</dbReference>
<dbReference type="InterPro" id="IPR036388">
    <property type="entry name" value="WH-like_DNA-bd_sf"/>
</dbReference>
<dbReference type="InterPro" id="IPR038005">
    <property type="entry name" value="RX-like_CC"/>
</dbReference>
<dbReference type="PANTHER" id="PTHR23155:SF1205">
    <property type="entry name" value="DISEASE RESISTANCE PROTEIN RPM1"/>
    <property type="match status" value="1"/>
</dbReference>
<name>A0AAE0A3M8_9ROSI</name>
<evidence type="ECO:0000256" key="2">
    <source>
        <dbReference type="ARBA" id="ARBA00022741"/>
    </source>
</evidence>
<dbReference type="PRINTS" id="PR00364">
    <property type="entry name" value="DISEASERSIST"/>
</dbReference>
<evidence type="ECO:0000259" key="7">
    <source>
        <dbReference type="Pfam" id="PF23598"/>
    </source>
</evidence>
<keyword evidence="9" id="KW-1185">Reference proteome</keyword>
<dbReference type="FunFam" id="3.40.50.300:FF:001091">
    <property type="entry name" value="Probable disease resistance protein At1g61300"/>
    <property type="match status" value="1"/>
</dbReference>
<dbReference type="InterPro" id="IPR044974">
    <property type="entry name" value="Disease_R_plants"/>
</dbReference>
<dbReference type="Gene3D" id="3.40.50.300">
    <property type="entry name" value="P-loop containing nucleotide triphosphate hydrolases"/>
    <property type="match status" value="1"/>
</dbReference>
<dbReference type="InterPro" id="IPR055414">
    <property type="entry name" value="LRR_R13L4/SHOC2-like"/>
</dbReference>
<dbReference type="Gene3D" id="1.10.10.10">
    <property type="entry name" value="Winged helix-like DNA-binding domain superfamily/Winged helix DNA-binding domain"/>
    <property type="match status" value="1"/>
</dbReference>
<comment type="caution">
    <text evidence="8">The sequence shown here is derived from an EMBL/GenBank/DDBJ whole genome shotgun (WGS) entry which is preliminary data.</text>
</comment>
<dbReference type="GO" id="GO:0043531">
    <property type="term" value="F:ADP binding"/>
    <property type="evidence" value="ECO:0007669"/>
    <property type="project" value="InterPro"/>
</dbReference>
<evidence type="ECO:0000313" key="8">
    <source>
        <dbReference type="EMBL" id="KAK3200175.1"/>
    </source>
</evidence>
<dbReference type="InterPro" id="IPR042197">
    <property type="entry name" value="Apaf_helical"/>
</dbReference>
<keyword evidence="1" id="KW-0677">Repeat</keyword>
<proteinExistence type="predicted"/>
<dbReference type="FunFam" id="1.10.10.10:FF:000322">
    <property type="entry name" value="Probable disease resistance protein At1g63360"/>
    <property type="match status" value="1"/>
</dbReference>
<dbReference type="Pfam" id="PF18052">
    <property type="entry name" value="Rx_N"/>
    <property type="match status" value="1"/>
</dbReference>
<dbReference type="PANTHER" id="PTHR23155">
    <property type="entry name" value="DISEASE RESISTANCE PROTEIN RP"/>
    <property type="match status" value="1"/>
</dbReference>
<organism evidence="8 9">
    <name type="scientific">Dipteronia sinensis</name>
    <dbReference type="NCBI Taxonomy" id="43782"/>
    <lineage>
        <taxon>Eukaryota</taxon>
        <taxon>Viridiplantae</taxon>
        <taxon>Streptophyta</taxon>
        <taxon>Embryophyta</taxon>
        <taxon>Tracheophyta</taxon>
        <taxon>Spermatophyta</taxon>
        <taxon>Magnoliopsida</taxon>
        <taxon>eudicotyledons</taxon>
        <taxon>Gunneridae</taxon>
        <taxon>Pentapetalae</taxon>
        <taxon>rosids</taxon>
        <taxon>malvids</taxon>
        <taxon>Sapindales</taxon>
        <taxon>Sapindaceae</taxon>
        <taxon>Hippocastanoideae</taxon>
        <taxon>Acereae</taxon>
        <taxon>Dipteronia</taxon>
    </lineage>
</organism>
<protein>
    <submittedName>
        <fullName evidence="8">Uncharacterized protein</fullName>
    </submittedName>
</protein>
<feature type="domain" description="Disease resistance N-terminal" evidence="5">
    <location>
        <begin position="18"/>
        <end position="91"/>
    </location>
</feature>
<dbReference type="Proteomes" id="UP001281410">
    <property type="component" value="Unassembled WGS sequence"/>
</dbReference>
<dbReference type="Pfam" id="PF00931">
    <property type="entry name" value="NB-ARC"/>
    <property type="match status" value="1"/>
</dbReference>
<accession>A0AAE0A3M8</accession>
<dbReference type="Pfam" id="PF23559">
    <property type="entry name" value="WHD_DRP"/>
    <property type="match status" value="1"/>
</dbReference>
<evidence type="ECO:0000259" key="5">
    <source>
        <dbReference type="Pfam" id="PF18052"/>
    </source>
</evidence>
<dbReference type="GO" id="GO:0098542">
    <property type="term" value="P:defense response to other organism"/>
    <property type="evidence" value="ECO:0007669"/>
    <property type="project" value="TreeGrafter"/>
</dbReference>
<feature type="domain" description="NB-ARC" evidence="4">
    <location>
        <begin position="173"/>
        <end position="349"/>
    </location>
</feature>
<evidence type="ECO:0000259" key="6">
    <source>
        <dbReference type="Pfam" id="PF23559"/>
    </source>
</evidence>
<dbReference type="SUPFAM" id="SSF52058">
    <property type="entry name" value="L domain-like"/>
    <property type="match status" value="1"/>
</dbReference>
<evidence type="ECO:0000259" key="4">
    <source>
        <dbReference type="Pfam" id="PF00931"/>
    </source>
</evidence>
<dbReference type="InterPro" id="IPR002182">
    <property type="entry name" value="NB-ARC"/>
</dbReference>
<evidence type="ECO:0000313" key="9">
    <source>
        <dbReference type="Proteomes" id="UP001281410"/>
    </source>
</evidence>
<dbReference type="Gene3D" id="1.10.8.430">
    <property type="entry name" value="Helical domain of apoptotic protease-activating factors"/>
    <property type="match status" value="1"/>
</dbReference>
<dbReference type="InterPro" id="IPR058922">
    <property type="entry name" value="WHD_DRP"/>
</dbReference>
<evidence type="ECO:0000256" key="1">
    <source>
        <dbReference type="ARBA" id="ARBA00022737"/>
    </source>
</evidence>
<dbReference type="EMBL" id="JANJYJ010000007">
    <property type="protein sequence ID" value="KAK3200175.1"/>
    <property type="molecule type" value="Genomic_DNA"/>
</dbReference>
<reference evidence="8" key="1">
    <citation type="journal article" date="2023" name="Plant J.">
        <title>Genome sequences and population genomics provide insights into the demographic history, inbreeding, and mutation load of two 'living fossil' tree species of Dipteronia.</title>
        <authorList>
            <person name="Feng Y."/>
            <person name="Comes H.P."/>
            <person name="Chen J."/>
            <person name="Zhu S."/>
            <person name="Lu R."/>
            <person name="Zhang X."/>
            <person name="Li P."/>
            <person name="Qiu J."/>
            <person name="Olsen K.M."/>
            <person name="Qiu Y."/>
        </authorList>
    </citation>
    <scope>NUCLEOTIDE SEQUENCE</scope>
    <source>
        <strain evidence="8">NBL</strain>
    </source>
</reference>
<dbReference type="Pfam" id="PF23598">
    <property type="entry name" value="LRR_14"/>
    <property type="match status" value="1"/>
</dbReference>
<dbReference type="CDD" id="cd14798">
    <property type="entry name" value="RX-CC_like"/>
    <property type="match status" value="1"/>
</dbReference>